<keyword evidence="2" id="KW-1185">Reference proteome</keyword>
<dbReference type="AlphaFoldDB" id="A0A5B7CQQ4"/>
<protein>
    <submittedName>
        <fullName evidence="1">Uncharacterized protein</fullName>
    </submittedName>
</protein>
<proteinExistence type="predicted"/>
<accession>A0A5B7CQQ4</accession>
<reference evidence="1 2" key="1">
    <citation type="submission" date="2019-05" db="EMBL/GenBank/DDBJ databases">
        <title>Another draft genome of Portunus trituberculatus and its Hox gene families provides insights of decapod evolution.</title>
        <authorList>
            <person name="Jeong J.-H."/>
            <person name="Song I."/>
            <person name="Kim S."/>
            <person name="Choi T."/>
            <person name="Kim D."/>
            <person name="Ryu S."/>
            <person name="Kim W."/>
        </authorList>
    </citation>
    <scope>NUCLEOTIDE SEQUENCE [LARGE SCALE GENOMIC DNA]</scope>
    <source>
        <tissue evidence="1">Muscle</tissue>
    </source>
</reference>
<dbReference type="Proteomes" id="UP000324222">
    <property type="component" value="Unassembled WGS sequence"/>
</dbReference>
<comment type="caution">
    <text evidence="1">The sequence shown here is derived from an EMBL/GenBank/DDBJ whole genome shotgun (WGS) entry which is preliminary data.</text>
</comment>
<sequence>MLKFMFNPLSTMMRFHFDYMVTLYSFRNLWGIEIVKNVAINLLTSIDPS</sequence>
<gene>
    <name evidence="1" type="ORF">E2C01_003658</name>
</gene>
<organism evidence="1 2">
    <name type="scientific">Portunus trituberculatus</name>
    <name type="common">Swimming crab</name>
    <name type="synonym">Neptunus trituberculatus</name>
    <dbReference type="NCBI Taxonomy" id="210409"/>
    <lineage>
        <taxon>Eukaryota</taxon>
        <taxon>Metazoa</taxon>
        <taxon>Ecdysozoa</taxon>
        <taxon>Arthropoda</taxon>
        <taxon>Crustacea</taxon>
        <taxon>Multicrustacea</taxon>
        <taxon>Malacostraca</taxon>
        <taxon>Eumalacostraca</taxon>
        <taxon>Eucarida</taxon>
        <taxon>Decapoda</taxon>
        <taxon>Pleocyemata</taxon>
        <taxon>Brachyura</taxon>
        <taxon>Eubrachyura</taxon>
        <taxon>Portunoidea</taxon>
        <taxon>Portunidae</taxon>
        <taxon>Portuninae</taxon>
        <taxon>Portunus</taxon>
    </lineage>
</organism>
<evidence type="ECO:0000313" key="1">
    <source>
        <dbReference type="EMBL" id="MPC11004.1"/>
    </source>
</evidence>
<name>A0A5B7CQQ4_PORTR</name>
<dbReference type="EMBL" id="VSRR010000140">
    <property type="protein sequence ID" value="MPC11004.1"/>
    <property type="molecule type" value="Genomic_DNA"/>
</dbReference>
<evidence type="ECO:0000313" key="2">
    <source>
        <dbReference type="Proteomes" id="UP000324222"/>
    </source>
</evidence>